<protein>
    <submittedName>
        <fullName evidence="2">Uncharacterized protein</fullName>
    </submittedName>
</protein>
<dbReference type="Proteomes" id="UP001219525">
    <property type="component" value="Unassembled WGS sequence"/>
</dbReference>
<gene>
    <name evidence="2" type="ORF">GGX14DRAFT_554224</name>
</gene>
<dbReference type="AlphaFoldDB" id="A0AAD6YWS1"/>
<comment type="caution">
    <text evidence="2">The sequence shown here is derived from an EMBL/GenBank/DDBJ whole genome shotgun (WGS) entry which is preliminary data.</text>
</comment>
<accession>A0AAD6YWS1</accession>
<reference evidence="2" key="1">
    <citation type="submission" date="2023-03" db="EMBL/GenBank/DDBJ databases">
        <title>Massive genome expansion in bonnet fungi (Mycena s.s.) driven by repeated elements and novel gene families across ecological guilds.</title>
        <authorList>
            <consortium name="Lawrence Berkeley National Laboratory"/>
            <person name="Harder C.B."/>
            <person name="Miyauchi S."/>
            <person name="Viragh M."/>
            <person name="Kuo A."/>
            <person name="Thoen E."/>
            <person name="Andreopoulos B."/>
            <person name="Lu D."/>
            <person name="Skrede I."/>
            <person name="Drula E."/>
            <person name="Henrissat B."/>
            <person name="Morin E."/>
            <person name="Kohler A."/>
            <person name="Barry K."/>
            <person name="LaButti K."/>
            <person name="Morin E."/>
            <person name="Salamov A."/>
            <person name="Lipzen A."/>
            <person name="Mereny Z."/>
            <person name="Hegedus B."/>
            <person name="Baldrian P."/>
            <person name="Stursova M."/>
            <person name="Weitz H."/>
            <person name="Taylor A."/>
            <person name="Grigoriev I.V."/>
            <person name="Nagy L.G."/>
            <person name="Martin F."/>
            <person name="Kauserud H."/>
        </authorList>
    </citation>
    <scope>NUCLEOTIDE SEQUENCE</scope>
    <source>
        <strain evidence="2">9144</strain>
    </source>
</reference>
<keyword evidence="3" id="KW-1185">Reference proteome</keyword>
<organism evidence="2 3">
    <name type="scientific">Mycena pura</name>
    <dbReference type="NCBI Taxonomy" id="153505"/>
    <lineage>
        <taxon>Eukaryota</taxon>
        <taxon>Fungi</taxon>
        <taxon>Dikarya</taxon>
        <taxon>Basidiomycota</taxon>
        <taxon>Agaricomycotina</taxon>
        <taxon>Agaricomycetes</taxon>
        <taxon>Agaricomycetidae</taxon>
        <taxon>Agaricales</taxon>
        <taxon>Marasmiineae</taxon>
        <taxon>Mycenaceae</taxon>
        <taxon>Mycena</taxon>
    </lineage>
</organism>
<feature type="compositionally biased region" description="Basic and acidic residues" evidence="1">
    <location>
        <begin position="8"/>
        <end position="23"/>
    </location>
</feature>
<evidence type="ECO:0000313" key="3">
    <source>
        <dbReference type="Proteomes" id="UP001219525"/>
    </source>
</evidence>
<feature type="compositionally biased region" description="Polar residues" evidence="1">
    <location>
        <begin position="31"/>
        <end position="41"/>
    </location>
</feature>
<evidence type="ECO:0000256" key="1">
    <source>
        <dbReference type="SAM" id="MobiDB-lite"/>
    </source>
</evidence>
<dbReference type="EMBL" id="JARJCW010000001">
    <property type="protein sequence ID" value="KAJ7230744.1"/>
    <property type="molecule type" value="Genomic_DNA"/>
</dbReference>
<name>A0AAD6YWS1_9AGAR</name>
<sequence length="357" mass="40807">MSENDSLVEDHPQHSQQEQRMDTDADESDHSATPTPATYLDTQLEQDAQDEAESLDFDAPGMFNFSPVDLGRIQTCVKRALLPTWVPRPPTNLGEAQHGKLKASEYLTLFTAIFPLILPQLWWNKGNYELALLKNYHNLMGATNIISSFSTSQAKAKEFTKHYIKYRKDLPKLFPVRFHFVPNHHFAMHNEQLLKFWGPMACLNEFAGERMNGMLQNTPTNKHLDDMPLTMLRQMARRGRLEAKLKDEQLSGGLAGQLAEILQPGIAASTKANQPLSEQQVAKFLKEAKDLEEEDYHMLLEYQTSKGQPWHAYDRVPPHIRNPLVLPPCALKPKEFKLGEKDFGCYESNQHGEVRRE</sequence>
<feature type="region of interest" description="Disordered" evidence="1">
    <location>
        <begin position="1"/>
        <end position="41"/>
    </location>
</feature>
<proteinExistence type="predicted"/>
<evidence type="ECO:0000313" key="2">
    <source>
        <dbReference type="EMBL" id="KAJ7230744.1"/>
    </source>
</evidence>